<dbReference type="InterPro" id="IPR029021">
    <property type="entry name" value="Prot-tyrosine_phosphatase-like"/>
</dbReference>
<gene>
    <name evidence="2" type="ORF">G1H10_01005</name>
</gene>
<organism evidence="2 3">
    <name type="scientific">Phytoactinopolyspora halotolerans</name>
    <dbReference type="NCBI Taxonomy" id="1981512"/>
    <lineage>
        <taxon>Bacteria</taxon>
        <taxon>Bacillati</taxon>
        <taxon>Actinomycetota</taxon>
        <taxon>Actinomycetes</taxon>
        <taxon>Jiangellales</taxon>
        <taxon>Jiangellaceae</taxon>
        <taxon>Phytoactinopolyspora</taxon>
    </lineage>
</organism>
<dbReference type="Proteomes" id="UP000475214">
    <property type="component" value="Unassembled WGS sequence"/>
</dbReference>
<accession>A0A6L9S287</accession>
<reference evidence="2 3" key="1">
    <citation type="submission" date="2020-02" db="EMBL/GenBank/DDBJ databases">
        <authorList>
            <person name="Li X.-J."/>
            <person name="Han X.-M."/>
        </authorList>
    </citation>
    <scope>NUCLEOTIDE SEQUENCE [LARGE SCALE GENOMIC DNA]</scope>
    <source>
        <strain evidence="2 3">CCTCC AB 2017055</strain>
    </source>
</reference>
<dbReference type="AlphaFoldDB" id="A0A6L9S287"/>
<sequence length="262" mass="28408">MSSNGRWIDLVGAVNVRDLGGLPTHDGSTTKFGRILRADNLQDLTEADIDYLVDTLGLRDVLDLRSGAEITLEGPGPLTRVPDVAIHHFSLLAEVEGESGVDGEAVLPWTKDYPAQAENTWLPPGEFYLKTLKERPESVLGALRVMAYGDGAALAHCAAGKDRTGILVALTLTIVGVPREVIVEDYALTNTRIERIVERLTRTSTYADDLNSRPMSSHFALPEAMESFLDLADEHVGGLAAWLSSEGWTSEDSDALRARLLG</sequence>
<evidence type="ECO:0000313" key="3">
    <source>
        <dbReference type="Proteomes" id="UP000475214"/>
    </source>
</evidence>
<protein>
    <submittedName>
        <fullName evidence="2">Tyrosine-protein phosphatase</fullName>
    </submittedName>
</protein>
<evidence type="ECO:0000313" key="2">
    <source>
        <dbReference type="EMBL" id="NED98743.1"/>
    </source>
</evidence>
<evidence type="ECO:0000259" key="1">
    <source>
        <dbReference type="PROSITE" id="PS50056"/>
    </source>
</evidence>
<dbReference type="PROSITE" id="PS50056">
    <property type="entry name" value="TYR_PHOSPHATASE_2"/>
    <property type="match status" value="1"/>
</dbReference>
<dbReference type="InterPro" id="IPR026893">
    <property type="entry name" value="Tyr/Ser_Pase_IphP-type"/>
</dbReference>
<feature type="domain" description="Tyrosine specific protein phosphatases" evidence="1">
    <location>
        <begin position="126"/>
        <end position="195"/>
    </location>
</feature>
<name>A0A6L9S287_9ACTN</name>
<dbReference type="InterPro" id="IPR000387">
    <property type="entry name" value="Tyr_Pase_dom"/>
</dbReference>
<dbReference type="Gene3D" id="3.90.190.10">
    <property type="entry name" value="Protein tyrosine phosphatase superfamily"/>
    <property type="match status" value="1"/>
</dbReference>
<comment type="caution">
    <text evidence="2">The sequence shown here is derived from an EMBL/GenBank/DDBJ whole genome shotgun (WGS) entry which is preliminary data.</text>
</comment>
<dbReference type="RefSeq" id="WP_163731357.1">
    <property type="nucleotide sequence ID" value="NZ_JAAGOA010000001.1"/>
</dbReference>
<proteinExistence type="predicted"/>
<dbReference type="SUPFAM" id="SSF52799">
    <property type="entry name" value="(Phosphotyrosine protein) phosphatases II"/>
    <property type="match status" value="1"/>
</dbReference>
<dbReference type="GO" id="GO:0004721">
    <property type="term" value="F:phosphoprotein phosphatase activity"/>
    <property type="evidence" value="ECO:0007669"/>
    <property type="project" value="InterPro"/>
</dbReference>
<keyword evidence="3" id="KW-1185">Reference proteome</keyword>
<dbReference type="EMBL" id="JAAGOA010000001">
    <property type="protein sequence ID" value="NED98743.1"/>
    <property type="molecule type" value="Genomic_DNA"/>
</dbReference>
<dbReference type="Pfam" id="PF13350">
    <property type="entry name" value="Y_phosphatase3"/>
    <property type="match status" value="1"/>
</dbReference>